<name>A0A4U5M5E1_STECR</name>
<dbReference type="AlphaFoldDB" id="A0A4U5M5E1"/>
<keyword evidence="2" id="KW-1185">Reference proteome</keyword>
<sequence length="79" mass="8773">MSTLNLRLKFVSKLQIKIKASISFFETYPHHQPPSNKVLLTFLSSDTVLDSTENSTNTVQGRSCYKLPTALASSVQLLS</sequence>
<reference evidence="1 2" key="2">
    <citation type="journal article" date="2019" name="G3 (Bethesda)">
        <title>Hybrid Assembly of the Genome of the Entomopathogenic Nematode Steinernema carpocapsae Identifies the X-Chromosome.</title>
        <authorList>
            <person name="Serra L."/>
            <person name="Macchietto M."/>
            <person name="Macias-Munoz A."/>
            <person name="McGill C.J."/>
            <person name="Rodriguez I.M."/>
            <person name="Rodriguez B."/>
            <person name="Murad R."/>
            <person name="Mortazavi A."/>
        </authorList>
    </citation>
    <scope>NUCLEOTIDE SEQUENCE [LARGE SCALE GENOMIC DNA]</scope>
    <source>
        <strain evidence="1 2">ALL</strain>
    </source>
</reference>
<dbReference type="Proteomes" id="UP000298663">
    <property type="component" value="Unassembled WGS sequence"/>
</dbReference>
<gene>
    <name evidence="1" type="ORF">L596_024662</name>
</gene>
<organism evidence="1 2">
    <name type="scientific">Steinernema carpocapsae</name>
    <name type="common">Entomopathogenic nematode</name>
    <dbReference type="NCBI Taxonomy" id="34508"/>
    <lineage>
        <taxon>Eukaryota</taxon>
        <taxon>Metazoa</taxon>
        <taxon>Ecdysozoa</taxon>
        <taxon>Nematoda</taxon>
        <taxon>Chromadorea</taxon>
        <taxon>Rhabditida</taxon>
        <taxon>Tylenchina</taxon>
        <taxon>Panagrolaimomorpha</taxon>
        <taxon>Strongyloidoidea</taxon>
        <taxon>Steinernematidae</taxon>
        <taxon>Steinernema</taxon>
    </lineage>
</organism>
<accession>A0A4U5M5E1</accession>
<comment type="caution">
    <text evidence="1">The sequence shown here is derived from an EMBL/GenBank/DDBJ whole genome shotgun (WGS) entry which is preliminary data.</text>
</comment>
<dbReference type="EMBL" id="AZBU02000009">
    <property type="protein sequence ID" value="TKR64066.1"/>
    <property type="molecule type" value="Genomic_DNA"/>
</dbReference>
<evidence type="ECO:0000313" key="2">
    <source>
        <dbReference type="Proteomes" id="UP000298663"/>
    </source>
</evidence>
<proteinExistence type="predicted"/>
<reference evidence="1 2" key="1">
    <citation type="journal article" date="2015" name="Genome Biol.">
        <title>Comparative genomics of Steinernema reveals deeply conserved gene regulatory networks.</title>
        <authorList>
            <person name="Dillman A.R."/>
            <person name="Macchietto M."/>
            <person name="Porter C.F."/>
            <person name="Rogers A."/>
            <person name="Williams B."/>
            <person name="Antoshechkin I."/>
            <person name="Lee M.M."/>
            <person name="Goodwin Z."/>
            <person name="Lu X."/>
            <person name="Lewis E.E."/>
            <person name="Goodrich-Blair H."/>
            <person name="Stock S.P."/>
            <person name="Adams B.J."/>
            <person name="Sternberg P.W."/>
            <person name="Mortazavi A."/>
        </authorList>
    </citation>
    <scope>NUCLEOTIDE SEQUENCE [LARGE SCALE GENOMIC DNA]</scope>
    <source>
        <strain evidence="1 2">ALL</strain>
    </source>
</reference>
<protein>
    <submittedName>
        <fullName evidence="1">Uncharacterized protein</fullName>
    </submittedName>
</protein>
<evidence type="ECO:0000313" key="1">
    <source>
        <dbReference type="EMBL" id="TKR64066.1"/>
    </source>
</evidence>